<dbReference type="InterPro" id="IPR002491">
    <property type="entry name" value="ABC_transptr_periplasmic_BD"/>
</dbReference>
<accession>A0A5B8M0E4</accession>
<dbReference type="SUPFAM" id="SSF53807">
    <property type="entry name" value="Helical backbone' metal receptor"/>
    <property type="match status" value="1"/>
</dbReference>
<dbReference type="AlphaFoldDB" id="A0A5B8M0E4"/>
<dbReference type="PROSITE" id="PS50983">
    <property type="entry name" value="FE_B12_PBP"/>
    <property type="match status" value="1"/>
</dbReference>
<keyword evidence="4" id="KW-0410">Iron transport</keyword>
<evidence type="ECO:0000313" key="8">
    <source>
        <dbReference type="Proteomes" id="UP000315364"/>
    </source>
</evidence>
<comment type="subcellular location">
    <subcellularLocation>
        <location evidence="1">Cell envelope</location>
    </subcellularLocation>
</comment>
<evidence type="ECO:0000313" key="7">
    <source>
        <dbReference type="EMBL" id="QDZ13394.1"/>
    </source>
</evidence>
<protein>
    <submittedName>
        <fullName evidence="7">ABC transporter substrate-binding protein</fullName>
    </submittedName>
</protein>
<keyword evidence="4" id="KW-0408">Iron</keyword>
<dbReference type="PANTHER" id="PTHR30532">
    <property type="entry name" value="IRON III DICITRATE-BINDING PERIPLASMIC PROTEIN"/>
    <property type="match status" value="1"/>
</dbReference>
<dbReference type="PANTHER" id="PTHR30532:SF29">
    <property type="entry name" value="FE(3+) DICITRATE-BINDING PERIPLASMIC PROTEIN"/>
    <property type="match status" value="1"/>
</dbReference>
<dbReference type="EMBL" id="CP042304">
    <property type="protein sequence ID" value="QDZ13394.1"/>
    <property type="molecule type" value="Genomic_DNA"/>
</dbReference>
<reference evidence="7 8" key="1">
    <citation type="submission" date="2019-07" db="EMBL/GenBank/DDBJ databases">
        <title>Full genome sequence of Devosia sp. Gsoil 520.</title>
        <authorList>
            <person name="Im W.-T."/>
        </authorList>
    </citation>
    <scope>NUCLEOTIDE SEQUENCE [LARGE SCALE GENOMIC DNA]</scope>
    <source>
        <strain evidence="7 8">Gsoil 520</strain>
    </source>
</reference>
<feature type="domain" description="Fe/B12 periplasmic-binding" evidence="6">
    <location>
        <begin position="36"/>
        <end position="305"/>
    </location>
</feature>
<evidence type="ECO:0000256" key="5">
    <source>
        <dbReference type="ARBA" id="ARBA00022729"/>
    </source>
</evidence>
<gene>
    <name evidence="7" type="ORF">FPZ08_20040</name>
</gene>
<name>A0A5B8M0E4_9HYPH</name>
<proteinExistence type="inferred from homology"/>
<organism evidence="7 8">
    <name type="scientific">Devosia ginsengisoli</name>
    <dbReference type="NCBI Taxonomy" id="400770"/>
    <lineage>
        <taxon>Bacteria</taxon>
        <taxon>Pseudomonadati</taxon>
        <taxon>Pseudomonadota</taxon>
        <taxon>Alphaproteobacteria</taxon>
        <taxon>Hyphomicrobiales</taxon>
        <taxon>Devosiaceae</taxon>
        <taxon>Devosia</taxon>
    </lineage>
</organism>
<evidence type="ECO:0000256" key="4">
    <source>
        <dbReference type="ARBA" id="ARBA00022496"/>
    </source>
</evidence>
<dbReference type="InterPro" id="IPR051313">
    <property type="entry name" value="Bact_iron-sidero_bind"/>
</dbReference>
<comment type="similarity">
    <text evidence="2">Belongs to the bacterial solute-binding protein 8 family.</text>
</comment>
<evidence type="ECO:0000256" key="3">
    <source>
        <dbReference type="ARBA" id="ARBA00022448"/>
    </source>
</evidence>
<dbReference type="Proteomes" id="UP000315364">
    <property type="component" value="Chromosome"/>
</dbReference>
<sequence length="309" mass="33857">MGIVVALLATPGFAQETRSFTDDAGRVVEIPAHPQRIVSLQDLFFTIPLIELGAPPVGSHGRVEEDGTPYLRSSKMLTGFDYDNTGMAFLGTGTEIDPEKVAAAEPDLIILSNNQKPEQYEQIAPTILIDFVTRDKYDIYQLLAELTGTEETLARLDGRYAKQIEQIKRLVDTQNVSVNVFAALEGQIRVYRHFASLGRVLRDAGYAMPEAVRDIPDGENASFSAEMLPEMDADVIFLTYLAERGETAQDAYAQMEALVPGFCDYLTACKAGNLVAIPRDETTSTSYNALSMMAFTVLTATSPRPEAAQ</sequence>
<dbReference type="GO" id="GO:0030288">
    <property type="term" value="C:outer membrane-bounded periplasmic space"/>
    <property type="evidence" value="ECO:0007669"/>
    <property type="project" value="TreeGrafter"/>
</dbReference>
<keyword evidence="5" id="KW-0732">Signal</keyword>
<evidence type="ECO:0000256" key="2">
    <source>
        <dbReference type="ARBA" id="ARBA00008814"/>
    </source>
</evidence>
<keyword evidence="4" id="KW-0406">Ion transport</keyword>
<dbReference type="KEGG" id="dea:FPZ08_20040"/>
<keyword evidence="8" id="KW-1185">Reference proteome</keyword>
<dbReference type="Gene3D" id="3.40.50.1980">
    <property type="entry name" value="Nitrogenase molybdenum iron protein domain"/>
    <property type="match status" value="2"/>
</dbReference>
<dbReference type="OrthoDB" id="9793175at2"/>
<evidence type="ECO:0000256" key="1">
    <source>
        <dbReference type="ARBA" id="ARBA00004196"/>
    </source>
</evidence>
<dbReference type="GO" id="GO:1901678">
    <property type="term" value="P:iron coordination entity transport"/>
    <property type="evidence" value="ECO:0007669"/>
    <property type="project" value="UniProtKB-ARBA"/>
</dbReference>
<evidence type="ECO:0000259" key="6">
    <source>
        <dbReference type="PROSITE" id="PS50983"/>
    </source>
</evidence>
<keyword evidence="3" id="KW-0813">Transport</keyword>
<dbReference type="Pfam" id="PF01497">
    <property type="entry name" value="Peripla_BP_2"/>
    <property type="match status" value="1"/>
</dbReference>